<gene>
    <name evidence="2" type="ORF">METZ01_LOCUS342488</name>
</gene>
<evidence type="ECO:0000256" key="1">
    <source>
        <dbReference type="SAM" id="Phobius"/>
    </source>
</evidence>
<evidence type="ECO:0000313" key="2">
    <source>
        <dbReference type="EMBL" id="SVC89634.1"/>
    </source>
</evidence>
<keyword evidence="1" id="KW-0812">Transmembrane</keyword>
<feature type="transmembrane region" description="Helical" evidence="1">
    <location>
        <begin position="7"/>
        <end position="26"/>
    </location>
</feature>
<reference evidence="2" key="1">
    <citation type="submission" date="2018-05" db="EMBL/GenBank/DDBJ databases">
        <authorList>
            <person name="Lanie J.A."/>
            <person name="Ng W.-L."/>
            <person name="Kazmierczak K.M."/>
            <person name="Andrzejewski T.M."/>
            <person name="Davidsen T.M."/>
            <person name="Wayne K.J."/>
            <person name="Tettelin H."/>
            <person name="Glass J.I."/>
            <person name="Rusch D."/>
            <person name="Podicherti R."/>
            <person name="Tsui H.-C.T."/>
            <person name="Winkler M.E."/>
        </authorList>
    </citation>
    <scope>NUCLEOTIDE SEQUENCE</scope>
</reference>
<accession>A0A382QVV9</accession>
<protein>
    <submittedName>
        <fullName evidence="2">Uncharacterized protein</fullName>
    </submittedName>
</protein>
<organism evidence="2">
    <name type="scientific">marine metagenome</name>
    <dbReference type="NCBI Taxonomy" id="408172"/>
    <lineage>
        <taxon>unclassified sequences</taxon>
        <taxon>metagenomes</taxon>
        <taxon>ecological metagenomes</taxon>
    </lineage>
</organism>
<dbReference type="EMBL" id="UINC01117300">
    <property type="protein sequence ID" value="SVC89634.1"/>
    <property type="molecule type" value="Genomic_DNA"/>
</dbReference>
<name>A0A382QVV9_9ZZZZ</name>
<dbReference type="AlphaFoldDB" id="A0A382QVV9"/>
<keyword evidence="1" id="KW-1133">Transmembrane helix</keyword>
<sequence>MTKENKLGIIVAVVIVAVLVLSSLQLRQHTCEVCITFGGQTNCAIASGTTRKEAQGSATSTACASISGGVTQSIQCGNTAPDKVEWLD</sequence>
<proteinExistence type="predicted"/>
<keyword evidence="1" id="KW-0472">Membrane</keyword>